<sequence length="70" mass="8149">DAEGSSQHVKQFQCVPDSAIGLLDVREEVEKCQRNSDDKPTFTEDCEYSTVFSKDQFYMYTILEDQIYVQ</sequence>
<name>A0A1X7TFU3_AMPQE</name>
<protein>
    <submittedName>
        <fullName evidence="1">Uncharacterized protein</fullName>
    </submittedName>
</protein>
<organism evidence="1">
    <name type="scientific">Amphimedon queenslandica</name>
    <name type="common">Sponge</name>
    <dbReference type="NCBI Taxonomy" id="400682"/>
    <lineage>
        <taxon>Eukaryota</taxon>
        <taxon>Metazoa</taxon>
        <taxon>Porifera</taxon>
        <taxon>Demospongiae</taxon>
        <taxon>Heteroscleromorpha</taxon>
        <taxon>Haplosclerida</taxon>
        <taxon>Niphatidae</taxon>
        <taxon>Amphimedon</taxon>
    </lineage>
</organism>
<dbReference type="AlphaFoldDB" id="A0A1X7TFU3"/>
<reference evidence="1" key="1">
    <citation type="submission" date="2017-05" db="UniProtKB">
        <authorList>
            <consortium name="EnsemblMetazoa"/>
        </authorList>
    </citation>
    <scope>IDENTIFICATION</scope>
</reference>
<dbReference type="InParanoid" id="A0A1X7TFU3"/>
<proteinExistence type="predicted"/>
<accession>A0A1X7TFU3</accession>
<dbReference type="EnsemblMetazoa" id="Aqu2.1.13423_001">
    <property type="protein sequence ID" value="Aqu2.1.13423_001"/>
    <property type="gene ID" value="Aqu2.1.13423"/>
</dbReference>
<evidence type="ECO:0000313" key="1">
    <source>
        <dbReference type="EnsemblMetazoa" id="Aqu2.1.13423_001"/>
    </source>
</evidence>